<dbReference type="Pfam" id="PF07883">
    <property type="entry name" value="Cupin_2"/>
    <property type="match status" value="1"/>
</dbReference>
<dbReference type="RefSeq" id="WP_307359487.1">
    <property type="nucleotide sequence ID" value="NZ_JAUSXK010000001.1"/>
</dbReference>
<dbReference type="CDD" id="cd00093">
    <property type="entry name" value="HTH_XRE"/>
    <property type="match status" value="1"/>
</dbReference>
<dbReference type="InterPro" id="IPR013096">
    <property type="entry name" value="Cupin_2"/>
</dbReference>
<dbReference type="PROSITE" id="PS50943">
    <property type="entry name" value="HTH_CROC1"/>
    <property type="match status" value="1"/>
</dbReference>
<reference evidence="3 4" key="1">
    <citation type="submission" date="2023-07" db="EMBL/GenBank/DDBJ databases">
        <title>Comparative genomics of wheat-associated soil bacteria to identify genetic determinants of phenazine resistance.</title>
        <authorList>
            <person name="Mouncey N."/>
        </authorList>
    </citation>
    <scope>NUCLEOTIDE SEQUENCE [LARGE SCALE GENOMIC DNA]</scope>
    <source>
        <strain evidence="3 4">W2I7</strain>
    </source>
</reference>
<organism evidence="3 4">
    <name type="scientific">Microbacterium murale</name>
    <dbReference type="NCBI Taxonomy" id="1081040"/>
    <lineage>
        <taxon>Bacteria</taxon>
        <taxon>Bacillati</taxon>
        <taxon>Actinomycetota</taxon>
        <taxon>Actinomycetes</taxon>
        <taxon>Micrococcales</taxon>
        <taxon>Microbacteriaceae</taxon>
        <taxon>Microbacterium</taxon>
    </lineage>
</organism>
<gene>
    <name evidence="3" type="ORF">QFZ46_001239</name>
</gene>
<dbReference type="SMART" id="SM00530">
    <property type="entry name" value="HTH_XRE"/>
    <property type="match status" value="1"/>
</dbReference>
<keyword evidence="4" id="KW-1185">Reference proteome</keyword>
<sequence>MEAPSASSAPAVADLLEDIGDTVRALRKKQKLTLAELADATGLSSAIISQLERGRANPSFSTLAQLAHGLDIPVGKLLPSYHETKSPVVRKGDRRDLRRSTPEGMGHAVYELLVPDLNGALEGLWVVTDPGHDTSSTPFTHGGEELGLIISGQLDVCIGDDLYTLEAGDSIRLDSTKPHWFRNSSDEQCVAVWVSTPPTW</sequence>
<dbReference type="InterPro" id="IPR011051">
    <property type="entry name" value="RmlC_Cupin_sf"/>
</dbReference>
<evidence type="ECO:0000259" key="2">
    <source>
        <dbReference type="PROSITE" id="PS50943"/>
    </source>
</evidence>
<dbReference type="Gene3D" id="2.60.120.10">
    <property type="entry name" value="Jelly Rolls"/>
    <property type="match status" value="1"/>
</dbReference>
<accession>A0ABU0P6W9</accession>
<name>A0ABU0P6W9_9MICO</name>
<dbReference type="InterPro" id="IPR014710">
    <property type="entry name" value="RmlC-like_jellyroll"/>
</dbReference>
<dbReference type="PANTHER" id="PTHR46797:SF2">
    <property type="entry name" value="TRANSCRIPTIONAL REGULATOR"/>
    <property type="match status" value="1"/>
</dbReference>
<protein>
    <submittedName>
        <fullName evidence="3">Transcriptional regulator with XRE-family HTH domain</fullName>
    </submittedName>
</protein>
<evidence type="ECO:0000313" key="4">
    <source>
        <dbReference type="Proteomes" id="UP001239085"/>
    </source>
</evidence>
<evidence type="ECO:0000313" key="3">
    <source>
        <dbReference type="EMBL" id="MDQ0643079.1"/>
    </source>
</evidence>
<comment type="caution">
    <text evidence="3">The sequence shown here is derived from an EMBL/GenBank/DDBJ whole genome shotgun (WGS) entry which is preliminary data.</text>
</comment>
<dbReference type="SUPFAM" id="SSF51182">
    <property type="entry name" value="RmlC-like cupins"/>
    <property type="match status" value="1"/>
</dbReference>
<dbReference type="Proteomes" id="UP001239085">
    <property type="component" value="Unassembled WGS sequence"/>
</dbReference>
<dbReference type="Gene3D" id="1.10.260.40">
    <property type="entry name" value="lambda repressor-like DNA-binding domains"/>
    <property type="match status" value="1"/>
</dbReference>
<dbReference type="SUPFAM" id="SSF47413">
    <property type="entry name" value="lambda repressor-like DNA-binding domains"/>
    <property type="match status" value="1"/>
</dbReference>
<dbReference type="CDD" id="cd02209">
    <property type="entry name" value="cupin_XRE_C"/>
    <property type="match status" value="1"/>
</dbReference>
<proteinExistence type="predicted"/>
<dbReference type="EMBL" id="JAUSXK010000001">
    <property type="protein sequence ID" value="MDQ0643079.1"/>
    <property type="molecule type" value="Genomic_DNA"/>
</dbReference>
<dbReference type="InterPro" id="IPR001387">
    <property type="entry name" value="Cro/C1-type_HTH"/>
</dbReference>
<dbReference type="InterPro" id="IPR010982">
    <property type="entry name" value="Lambda_DNA-bd_dom_sf"/>
</dbReference>
<dbReference type="Pfam" id="PF01381">
    <property type="entry name" value="HTH_3"/>
    <property type="match status" value="1"/>
</dbReference>
<keyword evidence="1" id="KW-0238">DNA-binding</keyword>
<dbReference type="PANTHER" id="PTHR46797">
    <property type="entry name" value="HTH-TYPE TRANSCRIPTIONAL REGULATOR"/>
    <property type="match status" value="1"/>
</dbReference>
<dbReference type="InterPro" id="IPR050807">
    <property type="entry name" value="TransReg_Diox_bact_type"/>
</dbReference>
<evidence type="ECO:0000256" key="1">
    <source>
        <dbReference type="ARBA" id="ARBA00023125"/>
    </source>
</evidence>
<feature type="domain" description="HTH cro/C1-type" evidence="2">
    <location>
        <begin position="23"/>
        <end position="77"/>
    </location>
</feature>